<accession>A0AAD0XB32</accession>
<dbReference type="KEGG" id="acre:ACRYA_1948"/>
<dbReference type="EMBL" id="CP032823">
    <property type="protein sequence ID" value="AYJ81037.1"/>
    <property type="molecule type" value="Genomic_DNA"/>
</dbReference>
<evidence type="ECO:0000313" key="2">
    <source>
        <dbReference type="Proteomes" id="UP000273809"/>
    </source>
</evidence>
<dbReference type="AlphaFoldDB" id="A0AAD0XB32"/>
<name>A0AAD0XB32_9BACT</name>
<protein>
    <submittedName>
        <fullName evidence="1">Uncharacterized protein</fullName>
    </submittedName>
</protein>
<reference evidence="1 2" key="1">
    <citation type="submission" date="2018-10" db="EMBL/GenBank/DDBJ databases">
        <title>Complete genome sequences of Arcobacter cryaerophilus strains ATCC 43158 and ATCC 49615.</title>
        <authorList>
            <person name="Miller W.G."/>
            <person name="Yee E."/>
            <person name="Bono J.L."/>
        </authorList>
    </citation>
    <scope>NUCLEOTIDE SEQUENCE [LARGE SCALE GENOMIC DNA]</scope>
    <source>
        <strain evidence="1 2">ATCC 43158</strain>
    </source>
</reference>
<dbReference type="RefSeq" id="WP_105917873.1">
    <property type="nucleotide sequence ID" value="NZ_CP021072.1"/>
</dbReference>
<organism evidence="1 2">
    <name type="scientific">Aliarcobacter cryaerophilus ATCC 43158</name>
    <dbReference type="NCBI Taxonomy" id="1032070"/>
    <lineage>
        <taxon>Bacteria</taxon>
        <taxon>Pseudomonadati</taxon>
        <taxon>Campylobacterota</taxon>
        <taxon>Epsilonproteobacteria</taxon>
        <taxon>Campylobacterales</taxon>
        <taxon>Arcobacteraceae</taxon>
        <taxon>Aliarcobacter</taxon>
    </lineage>
</organism>
<dbReference type="GeneID" id="56462161"/>
<evidence type="ECO:0000313" key="1">
    <source>
        <dbReference type="EMBL" id="AYJ81037.1"/>
    </source>
</evidence>
<gene>
    <name evidence="1" type="ORF">ACRYA_1948</name>
</gene>
<sequence>MSKLIELNSEVEIYIKALQNNKQYKKSFAFIDYCLCLKNGDHYSTRENAKRCNISSTTAHEWKKDYETIIDNIECRDE</sequence>
<dbReference type="Proteomes" id="UP000273809">
    <property type="component" value="Chromosome"/>
</dbReference>
<proteinExistence type="predicted"/>